<keyword evidence="2" id="KW-1185">Reference proteome</keyword>
<dbReference type="SUPFAM" id="SSF54928">
    <property type="entry name" value="RNA-binding domain, RBD"/>
    <property type="match status" value="1"/>
</dbReference>
<dbReference type="InterPro" id="IPR035979">
    <property type="entry name" value="RBD_domain_sf"/>
</dbReference>
<organism evidence="1 2">
    <name type="scientific">Tetrahymena thermophila (strain SB210)</name>
    <dbReference type="NCBI Taxonomy" id="312017"/>
    <lineage>
        <taxon>Eukaryota</taxon>
        <taxon>Sar</taxon>
        <taxon>Alveolata</taxon>
        <taxon>Ciliophora</taxon>
        <taxon>Intramacronucleata</taxon>
        <taxon>Oligohymenophorea</taxon>
        <taxon>Hymenostomatida</taxon>
        <taxon>Tetrahymenina</taxon>
        <taxon>Tetrahymenidae</taxon>
        <taxon>Tetrahymena</taxon>
    </lineage>
</organism>
<dbReference type="InParanoid" id="Q24CW1"/>
<dbReference type="CDD" id="cd00590">
    <property type="entry name" value="RRM_SF"/>
    <property type="match status" value="1"/>
</dbReference>
<dbReference type="KEGG" id="tet:TTHERM_00713410"/>
<dbReference type="OrthoDB" id="266020at2759"/>
<evidence type="ECO:0000313" key="2">
    <source>
        <dbReference type="Proteomes" id="UP000009168"/>
    </source>
</evidence>
<sequence length="113" mass="12914">MEISHGNNCILKIQKGGTIKEVTILQNEHIFIVDNLPLNVKEQDVINLFEEYGEAVTVTVIVELVKCNSQQIEEISLVKLDSIECQSEQWSSTFFFATLYCNSFLIKVILENF</sequence>
<dbReference type="EMBL" id="GG662338">
    <property type="protein sequence ID" value="EAS05647.1"/>
    <property type="molecule type" value="Genomic_DNA"/>
</dbReference>
<protein>
    <recommendedName>
        <fullName evidence="3">RNA recognition motif protein</fullName>
    </recommendedName>
</protein>
<dbReference type="AlphaFoldDB" id="Q24CW1"/>
<dbReference type="GeneID" id="7837472"/>
<proteinExistence type="predicted"/>
<accession>Q24CW1</accession>
<evidence type="ECO:0000313" key="1">
    <source>
        <dbReference type="EMBL" id="EAS05647.1"/>
    </source>
</evidence>
<gene>
    <name evidence="1" type="ORF">TTHERM_00713410</name>
</gene>
<dbReference type="GO" id="GO:0003676">
    <property type="term" value="F:nucleic acid binding"/>
    <property type="evidence" value="ECO:0007669"/>
    <property type="project" value="InterPro"/>
</dbReference>
<dbReference type="RefSeq" id="XP_001025892.1">
    <property type="nucleotide sequence ID" value="XM_001025892.1"/>
</dbReference>
<reference evidence="2" key="1">
    <citation type="journal article" date="2006" name="PLoS Biol.">
        <title>Macronuclear genome sequence of the ciliate Tetrahymena thermophila, a model eukaryote.</title>
        <authorList>
            <person name="Eisen J.A."/>
            <person name="Coyne R.S."/>
            <person name="Wu M."/>
            <person name="Wu D."/>
            <person name="Thiagarajan M."/>
            <person name="Wortman J.R."/>
            <person name="Badger J.H."/>
            <person name="Ren Q."/>
            <person name="Amedeo P."/>
            <person name="Jones K.M."/>
            <person name="Tallon L.J."/>
            <person name="Delcher A.L."/>
            <person name="Salzberg S.L."/>
            <person name="Silva J.C."/>
            <person name="Haas B.J."/>
            <person name="Majoros W.H."/>
            <person name="Farzad M."/>
            <person name="Carlton J.M."/>
            <person name="Smith R.K. Jr."/>
            <person name="Garg J."/>
            <person name="Pearlman R.E."/>
            <person name="Karrer K.M."/>
            <person name="Sun L."/>
            <person name="Manning G."/>
            <person name="Elde N.C."/>
            <person name="Turkewitz A.P."/>
            <person name="Asai D.J."/>
            <person name="Wilkes D.E."/>
            <person name="Wang Y."/>
            <person name="Cai H."/>
            <person name="Collins K."/>
            <person name="Stewart B.A."/>
            <person name="Lee S.R."/>
            <person name="Wilamowska K."/>
            <person name="Weinberg Z."/>
            <person name="Ruzzo W.L."/>
            <person name="Wloga D."/>
            <person name="Gaertig J."/>
            <person name="Frankel J."/>
            <person name="Tsao C.-C."/>
            <person name="Gorovsky M.A."/>
            <person name="Keeling P.J."/>
            <person name="Waller R.F."/>
            <person name="Patron N.J."/>
            <person name="Cherry J.M."/>
            <person name="Stover N.A."/>
            <person name="Krieger C.J."/>
            <person name="del Toro C."/>
            <person name="Ryder H.F."/>
            <person name="Williamson S.C."/>
            <person name="Barbeau R.A."/>
            <person name="Hamilton E.P."/>
            <person name="Orias E."/>
        </authorList>
    </citation>
    <scope>NUCLEOTIDE SEQUENCE [LARGE SCALE GENOMIC DNA]</scope>
    <source>
        <strain evidence="2">SB210</strain>
    </source>
</reference>
<dbReference type="Proteomes" id="UP000009168">
    <property type="component" value="Unassembled WGS sequence"/>
</dbReference>
<name>Q24CW1_TETTS</name>
<evidence type="ECO:0008006" key="3">
    <source>
        <dbReference type="Google" id="ProtNLM"/>
    </source>
</evidence>
<dbReference type="HOGENOM" id="CLU_2138529_0_0_1"/>